<feature type="non-terminal residue" evidence="1">
    <location>
        <position position="1"/>
    </location>
</feature>
<keyword evidence="2" id="KW-1185">Reference proteome</keyword>
<gene>
    <name evidence="1" type="ORF">chiPu_0029577</name>
</gene>
<proteinExistence type="predicted"/>
<dbReference type="EMBL" id="BEZZ01160455">
    <property type="protein sequence ID" value="GCC45653.1"/>
    <property type="molecule type" value="Genomic_DNA"/>
</dbReference>
<reference evidence="1 2" key="1">
    <citation type="journal article" date="2018" name="Nat. Ecol. Evol.">
        <title>Shark genomes provide insights into elasmobranch evolution and the origin of vertebrates.</title>
        <authorList>
            <person name="Hara Y"/>
            <person name="Yamaguchi K"/>
            <person name="Onimaru K"/>
            <person name="Kadota M"/>
            <person name="Koyanagi M"/>
            <person name="Keeley SD"/>
            <person name="Tatsumi K"/>
            <person name="Tanaka K"/>
            <person name="Motone F"/>
            <person name="Kageyama Y"/>
            <person name="Nozu R"/>
            <person name="Adachi N"/>
            <person name="Nishimura O"/>
            <person name="Nakagawa R"/>
            <person name="Tanegashima C"/>
            <person name="Kiyatake I"/>
            <person name="Matsumoto R"/>
            <person name="Murakumo K"/>
            <person name="Nishida K"/>
            <person name="Terakita A"/>
            <person name="Kuratani S"/>
            <person name="Sato K"/>
            <person name="Hyodo S Kuraku.S."/>
        </authorList>
    </citation>
    <scope>NUCLEOTIDE SEQUENCE [LARGE SCALE GENOMIC DNA]</scope>
</reference>
<protein>
    <submittedName>
        <fullName evidence="1">Uncharacterized protein</fullName>
    </submittedName>
</protein>
<evidence type="ECO:0000313" key="1">
    <source>
        <dbReference type="EMBL" id="GCC45653.1"/>
    </source>
</evidence>
<sequence>THAQFGFYVEHAQCHVGQDTERDMELLSPAVAAIGFRERRSEPVCGSLAGRKERR</sequence>
<name>A0A401TSR1_CHIPU</name>
<comment type="caution">
    <text evidence="1">The sequence shown here is derived from an EMBL/GenBank/DDBJ whole genome shotgun (WGS) entry which is preliminary data.</text>
</comment>
<dbReference type="AlphaFoldDB" id="A0A401TSR1"/>
<organism evidence="1 2">
    <name type="scientific">Chiloscyllium punctatum</name>
    <name type="common">Brownbanded bambooshark</name>
    <name type="synonym">Hemiscyllium punctatum</name>
    <dbReference type="NCBI Taxonomy" id="137246"/>
    <lineage>
        <taxon>Eukaryota</taxon>
        <taxon>Metazoa</taxon>
        <taxon>Chordata</taxon>
        <taxon>Craniata</taxon>
        <taxon>Vertebrata</taxon>
        <taxon>Chondrichthyes</taxon>
        <taxon>Elasmobranchii</taxon>
        <taxon>Galeomorphii</taxon>
        <taxon>Galeoidea</taxon>
        <taxon>Orectolobiformes</taxon>
        <taxon>Hemiscylliidae</taxon>
        <taxon>Chiloscyllium</taxon>
    </lineage>
</organism>
<accession>A0A401TSR1</accession>
<dbReference type="Proteomes" id="UP000287033">
    <property type="component" value="Unassembled WGS sequence"/>
</dbReference>
<evidence type="ECO:0000313" key="2">
    <source>
        <dbReference type="Proteomes" id="UP000287033"/>
    </source>
</evidence>